<dbReference type="AlphaFoldDB" id="A0AAW8CJ81"/>
<accession>A0AAW8CJ81</accession>
<sequence>MKLENLTNQEFEQLKNYKNKMVRKVLGISLFSAAIFLVIFSIPKRFLPIKSFYLRHNLDLNLFQSQGIVICSVVVIAVTLLMFVMAYFYYRLPKLAKDIKESKKVKLQVTITKIEKPSPSLEQMDISFKPSYNSIKKILFIEKINLFGLKVGQKVEIVATKNALYPFSISSVAE</sequence>
<feature type="transmembrane region" description="Helical" evidence="1">
    <location>
        <begin position="21"/>
        <end position="42"/>
    </location>
</feature>
<dbReference type="RefSeq" id="WP_306348189.1">
    <property type="nucleotide sequence ID" value="NZ_JASAWV010000017.1"/>
</dbReference>
<dbReference type="EMBL" id="JASAXT010000009">
    <property type="protein sequence ID" value="MDP8148634.1"/>
    <property type="molecule type" value="Genomic_DNA"/>
</dbReference>
<keyword evidence="3" id="KW-1185">Reference proteome</keyword>
<gene>
    <name evidence="2" type="ORF">QJU57_06045</name>
</gene>
<evidence type="ECO:0000313" key="3">
    <source>
        <dbReference type="Proteomes" id="UP001226020"/>
    </source>
</evidence>
<proteinExistence type="predicted"/>
<keyword evidence="1" id="KW-1133">Transmembrane helix</keyword>
<dbReference type="Proteomes" id="UP001226020">
    <property type="component" value="Unassembled WGS sequence"/>
</dbReference>
<reference evidence="2 3" key="1">
    <citation type="journal article" date="2023" name="Front. Microbiol.">
        <title>Phylogeography and host specificity of Pasteurellaceae pathogenic to sea-farmed fish in the north-east Atlantic.</title>
        <authorList>
            <person name="Gulla S."/>
            <person name="Colquhoun D.J."/>
            <person name="Olsen A.B."/>
            <person name="Spilsberg B."/>
            <person name="Lagesen K."/>
            <person name="Aakesson C.P."/>
            <person name="Strom S."/>
            <person name="Manji F."/>
            <person name="Birkbeck T.H."/>
            <person name="Nilsen H.K."/>
        </authorList>
    </citation>
    <scope>NUCLEOTIDE SEQUENCE [LARGE SCALE GENOMIC DNA]</scope>
    <source>
        <strain evidence="2 3">NVIB3131</strain>
    </source>
</reference>
<keyword evidence="1" id="KW-0472">Membrane</keyword>
<evidence type="ECO:0000313" key="2">
    <source>
        <dbReference type="EMBL" id="MDP8148634.1"/>
    </source>
</evidence>
<evidence type="ECO:0008006" key="4">
    <source>
        <dbReference type="Google" id="ProtNLM"/>
    </source>
</evidence>
<evidence type="ECO:0000256" key="1">
    <source>
        <dbReference type="SAM" id="Phobius"/>
    </source>
</evidence>
<organism evidence="2 3">
    <name type="scientific">Phocoenobacter atlanticus subsp. atlanticus</name>
    <dbReference type="NCBI Taxonomy" id="3061285"/>
    <lineage>
        <taxon>Bacteria</taxon>
        <taxon>Pseudomonadati</taxon>
        <taxon>Pseudomonadota</taxon>
        <taxon>Gammaproteobacteria</taxon>
        <taxon>Pasteurellales</taxon>
        <taxon>Pasteurellaceae</taxon>
        <taxon>Phocoenobacter</taxon>
        <taxon>Phocoenobacter atlanticus</taxon>
    </lineage>
</organism>
<protein>
    <recommendedName>
        <fullName evidence="4">Transmembrane protein</fullName>
    </recommendedName>
</protein>
<feature type="transmembrane region" description="Helical" evidence="1">
    <location>
        <begin position="62"/>
        <end position="90"/>
    </location>
</feature>
<keyword evidence="1" id="KW-0812">Transmembrane</keyword>
<comment type="caution">
    <text evidence="2">The sequence shown here is derived from an EMBL/GenBank/DDBJ whole genome shotgun (WGS) entry which is preliminary data.</text>
</comment>
<name>A0AAW8CJ81_9PAST</name>